<gene>
    <name evidence="9" type="ORF">C8A04DRAFT_28491</name>
</gene>
<comment type="subcellular location">
    <subcellularLocation>
        <location evidence="1">Membrane</location>
        <topology evidence="1">Multi-pass membrane protein</topology>
    </subcellularLocation>
</comment>
<evidence type="ECO:0000259" key="8">
    <source>
        <dbReference type="Pfam" id="PF20684"/>
    </source>
</evidence>
<dbReference type="GO" id="GO:0016020">
    <property type="term" value="C:membrane"/>
    <property type="evidence" value="ECO:0007669"/>
    <property type="project" value="UniProtKB-SubCell"/>
</dbReference>
<reference evidence="9" key="1">
    <citation type="journal article" date="2023" name="Mol. Phylogenet. Evol.">
        <title>Genome-scale phylogeny and comparative genomics of the fungal order Sordariales.</title>
        <authorList>
            <person name="Hensen N."/>
            <person name="Bonometti L."/>
            <person name="Westerberg I."/>
            <person name="Brannstrom I.O."/>
            <person name="Guillou S."/>
            <person name="Cros-Aarteil S."/>
            <person name="Calhoun S."/>
            <person name="Haridas S."/>
            <person name="Kuo A."/>
            <person name="Mondo S."/>
            <person name="Pangilinan J."/>
            <person name="Riley R."/>
            <person name="LaButti K."/>
            <person name="Andreopoulos B."/>
            <person name="Lipzen A."/>
            <person name="Chen C."/>
            <person name="Yan M."/>
            <person name="Daum C."/>
            <person name="Ng V."/>
            <person name="Clum A."/>
            <person name="Steindorff A."/>
            <person name="Ohm R.A."/>
            <person name="Martin F."/>
            <person name="Silar P."/>
            <person name="Natvig D.O."/>
            <person name="Lalanne C."/>
            <person name="Gautier V."/>
            <person name="Ament-Velasquez S.L."/>
            <person name="Kruys A."/>
            <person name="Hutchinson M.I."/>
            <person name="Powell A.J."/>
            <person name="Barry K."/>
            <person name="Miller A.N."/>
            <person name="Grigoriev I.V."/>
            <person name="Debuchy R."/>
            <person name="Gladieux P."/>
            <person name="Hiltunen Thoren M."/>
            <person name="Johannesson H."/>
        </authorList>
    </citation>
    <scope>NUCLEOTIDE SEQUENCE</scope>
    <source>
        <strain evidence="9">CBS 141.50</strain>
    </source>
</reference>
<evidence type="ECO:0000256" key="6">
    <source>
        <dbReference type="SAM" id="MobiDB-lite"/>
    </source>
</evidence>
<dbReference type="InterPro" id="IPR052337">
    <property type="entry name" value="SAT4-like"/>
</dbReference>
<keyword evidence="10" id="KW-1185">Reference proteome</keyword>
<comment type="caution">
    <text evidence="9">The sequence shown here is derived from an EMBL/GenBank/DDBJ whole genome shotgun (WGS) entry which is preliminary data.</text>
</comment>
<dbReference type="InterPro" id="IPR049326">
    <property type="entry name" value="Rhodopsin_dom_fungi"/>
</dbReference>
<name>A0AAN6V2V3_9PEZI</name>
<dbReference type="Pfam" id="PF20684">
    <property type="entry name" value="Fung_rhodopsin"/>
    <property type="match status" value="1"/>
</dbReference>
<evidence type="ECO:0000256" key="4">
    <source>
        <dbReference type="ARBA" id="ARBA00023136"/>
    </source>
</evidence>
<evidence type="ECO:0000256" key="7">
    <source>
        <dbReference type="SAM" id="Phobius"/>
    </source>
</evidence>
<dbReference type="PANTHER" id="PTHR33048">
    <property type="entry name" value="PTH11-LIKE INTEGRAL MEMBRANE PROTEIN (AFU_ORTHOLOGUE AFUA_5G11245)"/>
    <property type="match status" value="1"/>
</dbReference>
<dbReference type="RefSeq" id="XP_062637081.1">
    <property type="nucleotide sequence ID" value="XM_062780662.1"/>
</dbReference>
<proteinExistence type="inferred from homology"/>
<evidence type="ECO:0000256" key="5">
    <source>
        <dbReference type="ARBA" id="ARBA00038359"/>
    </source>
</evidence>
<evidence type="ECO:0000313" key="9">
    <source>
        <dbReference type="EMBL" id="KAK4143710.1"/>
    </source>
</evidence>
<feature type="transmembrane region" description="Helical" evidence="7">
    <location>
        <begin position="86"/>
        <end position="113"/>
    </location>
</feature>
<evidence type="ECO:0000256" key="1">
    <source>
        <dbReference type="ARBA" id="ARBA00004141"/>
    </source>
</evidence>
<feature type="region of interest" description="Disordered" evidence="6">
    <location>
        <begin position="292"/>
        <end position="317"/>
    </location>
</feature>
<feature type="transmembrane region" description="Helical" evidence="7">
    <location>
        <begin position="176"/>
        <end position="198"/>
    </location>
</feature>
<dbReference type="EMBL" id="MU853583">
    <property type="protein sequence ID" value="KAK4143710.1"/>
    <property type="molecule type" value="Genomic_DNA"/>
</dbReference>
<feature type="domain" description="Rhodopsin" evidence="8">
    <location>
        <begin position="28"/>
        <end position="269"/>
    </location>
</feature>
<reference evidence="9" key="2">
    <citation type="submission" date="2023-05" db="EMBL/GenBank/DDBJ databases">
        <authorList>
            <consortium name="Lawrence Berkeley National Laboratory"/>
            <person name="Steindorff A."/>
            <person name="Hensen N."/>
            <person name="Bonometti L."/>
            <person name="Westerberg I."/>
            <person name="Brannstrom I.O."/>
            <person name="Guillou S."/>
            <person name="Cros-Aarteil S."/>
            <person name="Calhoun S."/>
            <person name="Haridas S."/>
            <person name="Kuo A."/>
            <person name="Mondo S."/>
            <person name="Pangilinan J."/>
            <person name="Riley R."/>
            <person name="Labutti K."/>
            <person name="Andreopoulos B."/>
            <person name="Lipzen A."/>
            <person name="Chen C."/>
            <person name="Yanf M."/>
            <person name="Daum C."/>
            <person name="Ng V."/>
            <person name="Clum A."/>
            <person name="Ohm R."/>
            <person name="Martin F."/>
            <person name="Silar P."/>
            <person name="Natvig D."/>
            <person name="Lalanne C."/>
            <person name="Gautier V."/>
            <person name="Ament-Velasquez S.L."/>
            <person name="Kruys A."/>
            <person name="Hutchinson M.I."/>
            <person name="Powell A.J."/>
            <person name="Barry K."/>
            <person name="Miller A.N."/>
            <person name="Grigoriev I.V."/>
            <person name="Debuchy R."/>
            <person name="Gladieux P."/>
            <person name="Thoren M.H."/>
            <person name="Johannesson H."/>
        </authorList>
    </citation>
    <scope>NUCLEOTIDE SEQUENCE</scope>
    <source>
        <strain evidence="9">CBS 141.50</strain>
    </source>
</reference>
<dbReference type="GeneID" id="87817275"/>
<comment type="similarity">
    <text evidence="5">Belongs to the SAT4 family.</text>
</comment>
<keyword evidence="3 7" id="KW-1133">Transmembrane helix</keyword>
<protein>
    <recommendedName>
        <fullName evidence="8">Rhodopsin domain-containing protein</fullName>
    </recommendedName>
</protein>
<dbReference type="AlphaFoldDB" id="A0AAN6V2V3"/>
<feature type="transmembrane region" description="Helical" evidence="7">
    <location>
        <begin position="210"/>
        <end position="233"/>
    </location>
</feature>
<evidence type="ECO:0000313" key="10">
    <source>
        <dbReference type="Proteomes" id="UP001302676"/>
    </source>
</evidence>
<accession>A0AAN6V2V3</accession>
<feature type="transmembrane region" description="Helical" evidence="7">
    <location>
        <begin position="44"/>
        <end position="66"/>
    </location>
</feature>
<evidence type="ECO:0000256" key="3">
    <source>
        <dbReference type="ARBA" id="ARBA00022989"/>
    </source>
</evidence>
<feature type="compositionally biased region" description="Polar residues" evidence="6">
    <location>
        <begin position="305"/>
        <end position="317"/>
    </location>
</feature>
<dbReference type="Proteomes" id="UP001302676">
    <property type="component" value="Unassembled WGS sequence"/>
</dbReference>
<feature type="transmembrane region" description="Helical" evidence="7">
    <location>
        <begin position="12"/>
        <end position="32"/>
    </location>
</feature>
<feature type="transmembrane region" description="Helical" evidence="7">
    <location>
        <begin position="245"/>
        <end position="265"/>
    </location>
</feature>
<keyword evidence="2 7" id="KW-0812">Transmembrane</keyword>
<sequence>MTVLTESGKGIFIAYPIMAFVATVAVVLRFVSKSRTQNKFAADDFLTLAGLSLFYAYTAVFMYGLYDSGGTLDITQMTGLDQVNAVLRWIWVSEILMTIILTFVKTSVVCWYWNIFAVNNSDIKIPMIIIGALSVAWGLAALLLVIFQCIPVSAAWDLLAANSPGSRCIAFGNLILGYEITNMLLDVAILILPLRAVFRLKLNLSKKITVASIFVLGAFVCITCIIRIVYMYNPASPQLVDLYKGMLWSSIEMGVAIFCSCLPTLGRLLPNNGILPTLSRWFKSLHSSYSSEKNSKPSFVHDTWPMNSQTNPETDSTRQLNTYTSHGDPNFLKAGQGYIQVTHQFHVKRPDVEHGTPQHDSMY</sequence>
<dbReference type="PANTHER" id="PTHR33048:SF47">
    <property type="entry name" value="INTEGRAL MEMBRANE PROTEIN-RELATED"/>
    <property type="match status" value="1"/>
</dbReference>
<keyword evidence="4 7" id="KW-0472">Membrane</keyword>
<evidence type="ECO:0000256" key="2">
    <source>
        <dbReference type="ARBA" id="ARBA00022692"/>
    </source>
</evidence>
<feature type="transmembrane region" description="Helical" evidence="7">
    <location>
        <begin position="125"/>
        <end position="156"/>
    </location>
</feature>
<organism evidence="9 10">
    <name type="scientific">Dichotomopilus funicola</name>
    <dbReference type="NCBI Taxonomy" id="1934379"/>
    <lineage>
        <taxon>Eukaryota</taxon>
        <taxon>Fungi</taxon>
        <taxon>Dikarya</taxon>
        <taxon>Ascomycota</taxon>
        <taxon>Pezizomycotina</taxon>
        <taxon>Sordariomycetes</taxon>
        <taxon>Sordariomycetidae</taxon>
        <taxon>Sordariales</taxon>
        <taxon>Chaetomiaceae</taxon>
        <taxon>Dichotomopilus</taxon>
    </lineage>
</organism>